<protein>
    <recommendedName>
        <fullName evidence="1">non-specific serine/threonine protein kinase</fullName>
        <ecNumber evidence="1">2.7.11.1</ecNumber>
    </recommendedName>
</protein>
<dbReference type="Gene3D" id="3.30.200.20">
    <property type="entry name" value="Phosphorylase Kinase, domain 1"/>
    <property type="match status" value="1"/>
</dbReference>
<keyword evidence="3 10" id="KW-0808">Transferase</keyword>
<evidence type="ECO:0000256" key="1">
    <source>
        <dbReference type="ARBA" id="ARBA00012513"/>
    </source>
</evidence>
<dbReference type="CDD" id="cd14014">
    <property type="entry name" value="STKc_PknB_like"/>
    <property type="match status" value="1"/>
</dbReference>
<keyword evidence="5 10" id="KW-0418">Kinase</keyword>
<evidence type="ECO:0000256" key="8">
    <source>
        <dbReference type="ARBA" id="ARBA00048679"/>
    </source>
</evidence>
<evidence type="ECO:0000256" key="4">
    <source>
        <dbReference type="ARBA" id="ARBA00022741"/>
    </source>
</evidence>
<comment type="catalytic activity">
    <reaction evidence="7">
        <text>L-threonyl-[protein] + ATP = O-phospho-L-threonyl-[protein] + ADP + H(+)</text>
        <dbReference type="Rhea" id="RHEA:46608"/>
        <dbReference type="Rhea" id="RHEA-COMP:11060"/>
        <dbReference type="Rhea" id="RHEA-COMP:11605"/>
        <dbReference type="ChEBI" id="CHEBI:15378"/>
        <dbReference type="ChEBI" id="CHEBI:30013"/>
        <dbReference type="ChEBI" id="CHEBI:30616"/>
        <dbReference type="ChEBI" id="CHEBI:61977"/>
        <dbReference type="ChEBI" id="CHEBI:456216"/>
        <dbReference type="EC" id="2.7.11.1"/>
    </reaction>
</comment>
<name>A0A7W7FQ85_9PSEU</name>
<evidence type="ECO:0000256" key="7">
    <source>
        <dbReference type="ARBA" id="ARBA00047899"/>
    </source>
</evidence>
<dbReference type="SUPFAM" id="SSF48452">
    <property type="entry name" value="TPR-like"/>
    <property type="match status" value="1"/>
</dbReference>
<reference evidence="10 11" key="1">
    <citation type="submission" date="2020-08" db="EMBL/GenBank/DDBJ databases">
        <title>Sequencing the genomes of 1000 actinobacteria strains.</title>
        <authorList>
            <person name="Klenk H.-P."/>
        </authorList>
    </citation>
    <scope>NUCLEOTIDE SEQUENCE [LARGE SCALE GENOMIC DNA]</scope>
    <source>
        <strain evidence="10 11">DSM 44230</strain>
    </source>
</reference>
<keyword evidence="6" id="KW-0067">ATP-binding</keyword>
<dbReference type="PANTHER" id="PTHR24363">
    <property type="entry name" value="SERINE/THREONINE PROTEIN KINASE"/>
    <property type="match status" value="1"/>
</dbReference>
<feature type="domain" description="Protein kinase" evidence="9">
    <location>
        <begin position="88"/>
        <end position="369"/>
    </location>
</feature>
<sequence length="703" mass="76277">MTEPAGRMRWTSGEFLHLPALPVPDPEDTVVEPRPVAEDQRVCGRCGHPVGRGYAGRPGRTEGHCANCGARYAFLPRLAPGELVEQRYEVLGCLPRGGQSWVYLARDNHLHSHVVLKGLINTGGAATAAAELSARERDTLTTLDHPNIVRIHNFVRHPDPMLGQDNEYIVMEHVSGLSLHELCLRVRAHRAELPLEHALMYLLEVLAAFRYLHERGLLYCDLKPSNVIRGQDRIKLIDFGGVRLIGDRTGVLTYTEQFQVGAREWAATGLNVGSDLFAVGRTLGALFEVTPEGRALTEGDRPRGPLAHTVDSLLALLARAADADPARRFDSAAELAGQLTGLLFEVQSLRDGQDRPLPSRLFRPSAQVLDAGLGAVPLLTAWSGPRPEPLAALDFGLPTLPEAASRLPVPRPDPLDPEAAFLTVVRAGEPKALLAKLRTARQRTVGVLLADCRAQLELGQPEPAAESLAQARDLDQRPAGANWRITWHAALVALARADLPAALACLREITGRLAGEDSVKLALGFCAEHRGDHAEAEGRYQAVWSRDRVRVSAAFGLARLRLRAGQRAEAVRVLDEVPQASLHHAAARIAGFRILCGTIGSAEPEAEQVREAALRLPELYLDAGETDGSGRARLTALVQEVALRGKDFSALGATEVLGPAPAEPGLRRLLERSYRSLAGHAGTAAEVTRLVDQANRLRPKSWW</sequence>
<dbReference type="SMART" id="SM00220">
    <property type="entry name" value="S_TKc"/>
    <property type="match status" value="1"/>
</dbReference>
<evidence type="ECO:0000256" key="2">
    <source>
        <dbReference type="ARBA" id="ARBA00022527"/>
    </source>
</evidence>
<dbReference type="Gene3D" id="1.10.510.10">
    <property type="entry name" value="Transferase(Phosphotransferase) domain 1"/>
    <property type="match status" value="1"/>
</dbReference>
<dbReference type="Gene3D" id="1.25.40.10">
    <property type="entry name" value="Tetratricopeptide repeat domain"/>
    <property type="match status" value="1"/>
</dbReference>
<evidence type="ECO:0000313" key="11">
    <source>
        <dbReference type="Proteomes" id="UP000533598"/>
    </source>
</evidence>
<proteinExistence type="predicted"/>
<comment type="caution">
    <text evidence="10">The sequence shown here is derived from an EMBL/GenBank/DDBJ whole genome shotgun (WGS) entry which is preliminary data.</text>
</comment>
<evidence type="ECO:0000259" key="9">
    <source>
        <dbReference type="PROSITE" id="PS50011"/>
    </source>
</evidence>
<keyword evidence="4" id="KW-0547">Nucleotide-binding</keyword>
<dbReference type="GO" id="GO:0005524">
    <property type="term" value="F:ATP binding"/>
    <property type="evidence" value="ECO:0007669"/>
    <property type="project" value="UniProtKB-KW"/>
</dbReference>
<dbReference type="InterPro" id="IPR011009">
    <property type="entry name" value="Kinase-like_dom_sf"/>
</dbReference>
<accession>A0A7W7FQ85</accession>
<dbReference type="PROSITE" id="PS50011">
    <property type="entry name" value="PROTEIN_KINASE_DOM"/>
    <property type="match status" value="1"/>
</dbReference>
<dbReference type="InterPro" id="IPR031634">
    <property type="entry name" value="PknG_rubred"/>
</dbReference>
<dbReference type="RefSeq" id="WP_184999981.1">
    <property type="nucleotide sequence ID" value="NZ_BAAAUI010000013.1"/>
</dbReference>
<organism evidence="10 11">
    <name type="scientific">Crossiella cryophila</name>
    <dbReference type="NCBI Taxonomy" id="43355"/>
    <lineage>
        <taxon>Bacteria</taxon>
        <taxon>Bacillati</taxon>
        <taxon>Actinomycetota</taxon>
        <taxon>Actinomycetes</taxon>
        <taxon>Pseudonocardiales</taxon>
        <taxon>Pseudonocardiaceae</taxon>
        <taxon>Crossiella</taxon>
    </lineage>
</organism>
<evidence type="ECO:0000256" key="5">
    <source>
        <dbReference type="ARBA" id="ARBA00022777"/>
    </source>
</evidence>
<gene>
    <name evidence="10" type="ORF">HNR67_000045</name>
</gene>
<dbReference type="InterPro" id="IPR011990">
    <property type="entry name" value="TPR-like_helical_dom_sf"/>
</dbReference>
<dbReference type="AlphaFoldDB" id="A0A7W7FQ85"/>
<dbReference type="SUPFAM" id="SSF56112">
    <property type="entry name" value="Protein kinase-like (PK-like)"/>
    <property type="match status" value="1"/>
</dbReference>
<evidence type="ECO:0000313" key="10">
    <source>
        <dbReference type="EMBL" id="MBB4673927.1"/>
    </source>
</evidence>
<dbReference type="Pfam" id="PF16918">
    <property type="entry name" value="PknG_TPR"/>
    <property type="match status" value="1"/>
</dbReference>
<evidence type="ECO:0000256" key="6">
    <source>
        <dbReference type="ARBA" id="ARBA00022840"/>
    </source>
</evidence>
<comment type="catalytic activity">
    <reaction evidence="8">
        <text>L-seryl-[protein] + ATP = O-phospho-L-seryl-[protein] + ADP + H(+)</text>
        <dbReference type="Rhea" id="RHEA:17989"/>
        <dbReference type="Rhea" id="RHEA-COMP:9863"/>
        <dbReference type="Rhea" id="RHEA-COMP:11604"/>
        <dbReference type="ChEBI" id="CHEBI:15378"/>
        <dbReference type="ChEBI" id="CHEBI:29999"/>
        <dbReference type="ChEBI" id="CHEBI:30616"/>
        <dbReference type="ChEBI" id="CHEBI:83421"/>
        <dbReference type="ChEBI" id="CHEBI:456216"/>
        <dbReference type="EC" id="2.7.11.1"/>
    </reaction>
</comment>
<dbReference type="EMBL" id="JACHMH010000001">
    <property type="protein sequence ID" value="MBB4673927.1"/>
    <property type="molecule type" value="Genomic_DNA"/>
</dbReference>
<evidence type="ECO:0000256" key="3">
    <source>
        <dbReference type="ARBA" id="ARBA00022679"/>
    </source>
</evidence>
<dbReference type="EC" id="2.7.11.1" evidence="1"/>
<dbReference type="Pfam" id="PF00069">
    <property type="entry name" value="Pkinase"/>
    <property type="match status" value="1"/>
</dbReference>
<keyword evidence="2" id="KW-0723">Serine/threonine-protein kinase</keyword>
<dbReference type="InterPro" id="IPR000719">
    <property type="entry name" value="Prot_kinase_dom"/>
</dbReference>
<keyword evidence="11" id="KW-1185">Reference proteome</keyword>
<dbReference type="GO" id="GO:0004674">
    <property type="term" value="F:protein serine/threonine kinase activity"/>
    <property type="evidence" value="ECO:0007669"/>
    <property type="project" value="UniProtKB-KW"/>
</dbReference>
<dbReference type="Proteomes" id="UP000533598">
    <property type="component" value="Unassembled WGS sequence"/>
</dbReference>
<dbReference type="Pfam" id="PF16919">
    <property type="entry name" value="PknG_rubred"/>
    <property type="match status" value="1"/>
</dbReference>
<dbReference type="PANTHER" id="PTHR24363:SF0">
    <property type="entry name" value="SERINE_THREONINE KINASE LIKE DOMAIN CONTAINING 1"/>
    <property type="match status" value="1"/>
</dbReference>
<dbReference type="InterPro" id="IPR031636">
    <property type="entry name" value="PknG_TPR"/>
</dbReference>